<organism evidence="1 2">
    <name type="scientific">Setaria italica</name>
    <name type="common">Foxtail millet</name>
    <name type="synonym">Panicum italicum</name>
    <dbReference type="NCBI Taxonomy" id="4555"/>
    <lineage>
        <taxon>Eukaryota</taxon>
        <taxon>Viridiplantae</taxon>
        <taxon>Streptophyta</taxon>
        <taxon>Embryophyta</taxon>
        <taxon>Tracheophyta</taxon>
        <taxon>Spermatophyta</taxon>
        <taxon>Magnoliopsida</taxon>
        <taxon>Liliopsida</taxon>
        <taxon>Poales</taxon>
        <taxon>Poaceae</taxon>
        <taxon>PACMAD clade</taxon>
        <taxon>Panicoideae</taxon>
        <taxon>Panicodae</taxon>
        <taxon>Paniceae</taxon>
        <taxon>Cenchrinae</taxon>
        <taxon>Setaria</taxon>
    </lineage>
</organism>
<dbReference type="EnsemblPlants" id="KQL29383">
    <property type="protein sequence ID" value="KQL29383"/>
    <property type="gene ID" value="SETIT_020242mg"/>
</dbReference>
<evidence type="ECO:0000313" key="1">
    <source>
        <dbReference type="EnsemblPlants" id="KQL29383"/>
    </source>
</evidence>
<dbReference type="Proteomes" id="UP000004995">
    <property type="component" value="Unassembled WGS sequence"/>
</dbReference>
<dbReference type="AlphaFoldDB" id="K3Z124"/>
<proteinExistence type="predicted"/>
<dbReference type="InParanoid" id="K3Z124"/>
<dbReference type="Gramene" id="KQL29383">
    <property type="protein sequence ID" value="KQL29383"/>
    <property type="gene ID" value="SETIT_020242mg"/>
</dbReference>
<accession>K3Z124</accession>
<keyword evidence="2" id="KW-1185">Reference proteome</keyword>
<reference evidence="2" key="1">
    <citation type="journal article" date="2012" name="Nat. Biotechnol.">
        <title>Reference genome sequence of the model plant Setaria.</title>
        <authorList>
            <person name="Bennetzen J.L."/>
            <person name="Schmutz J."/>
            <person name="Wang H."/>
            <person name="Percifield R."/>
            <person name="Hawkins J."/>
            <person name="Pontaroli A.C."/>
            <person name="Estep M."/>
            <person name="Feng L."/>
            <person name="Vaughn J.N."/>
            <person name="Grimwood J."/>
            <person name="Jenkins J."/>
            <person name="Barry K."/>
            <person name="Lindquist E."/>
            <person name="Hellsten U."/>
            <person name="Deshpande S."/>
            <person name="Wang X."/>
            <person name="Wu X."/>
            <person name="Mitros T."/>
            <person name="Triplett J."/>
            <person name="Yang X."/>
            <person name="Ye C.Y."/>
            <person name="Mauro-Herrera M."/>
            <person name="Wang L."/>
            <person name="Li P."/>
            <person name="Sharma M."/>
            <person name="Sharma R."/>
            <person name="Ronald P.C."/>
            <person name="Panaud O."/>
            <person name="Kellogg E.A."/>
            <person name="Brutnell T.P."/>
            <person name="Doust A.N."/>
            <person name="Tuskan G.A."/>
            <person name="Rokhsar D."/>
            <person name="Devos K.M."/>
        </authorList>
    </citation>
    <scope>NUCLEOTIDE SEQUENCE [LARGE SCALE GENOMIC DNA]</scope>
    <source>
        <strain evidence="2">cv. Yugu1</strain>
    </source>
</reference>
<protein>
    <submittedName>
        <fullName evidence="1">Uncharacterized protein</fullName>
    </submittedName>
</protein>
<reference evidence="1" key="2">
    <citation type="submission" date="2018-08" db="UniProtKB">
        <authorList>
            <consortium name="EnsemblPlants"/>
        </authorList>
    </citation>
    <scope>IDENTIFICATION</scope>
    <source>
        <strain evidence="1">Yugu1</strain>
    </source>
</reference>
<sequence length="34" mass="4269">MVTIFDLICSQMRLFLLSFWYLDSIYFYHQHSYS</sequence>
<evidence type="ECO:0000313" key="2">
    <source>
        <dbReference type="Proteomes" id="UP000004995"/>
    </source>
</evidence>
<name>K3Z124_SETIT</name>
<dbReference type="EMBL" id="AGNK02000227">
    <property type="status" value="NOT_ANNOTATED_CDS"/>
    <property type="molecule type" value="Genomic_DNA"/>
</dbReference>
<dbReference type="HOGENOM" id="CLU_3377896_0_0_1"/>